<accession>A0A830HFM8</accession>
<protein>
    <recommendedName>
        <fullName evidence="1">Protein HGH1 C-terminal domain-containing protein</fullName>
    </recommendedName>
</protein>
<dbReference type="Proteomes" id="UP000660262">
    <property type="component" value="Unassembled WGS sequence"/>
</dbReference>
<dbReference type="Pfam" id="PF04064">
    <property type="entry name" value="DUF384"/>
    <property type="match status" value="1"/>
</dbReference>
<dbReference type="InterPro" id="IPR011989">
    <property type="entry name" value="ARM-like"/>
</dbReference>
<keyword evidence="3" id="KW-1185">Reference proteome</keyword>
<sequence length="405" mass="43740">MSAGGARGELDELVSFMASSNSSLASEAMKIFTGLTGTESGLQTIANHRNTCLPVFVVALFKAILQDSSDLSSRTALAALVNISQEQTMAMKLCELRVVERCMEALHGAARGEEDADVRVGERGRLLAMALQNLTTIDEGCRNFSGELAELHIARLAEWLVAPVRRPKKEKPEGYDIEKEMERLRLGIGLETGENDDDDVPDARGPLAHVLTNITKTDAHEGRRALMANGGAALLRLLPLMGRGGGNVEMRRGIAGAMRNCMRAAAMEYAEQNAKEADVGKVVEQKESPAPHALPCIRACANTLAEALTGPLSGSGTEHDDVVRERVAGALLLLTEVEEEDVRAALWQKNVPELLKKGYELEEHPAVCDAMERIAESLMAAGGIERKTNVEDVEVECSVKPFFAL</sequence>
<dbReference type="OrthoDB" id="338814at2759"/>
<gene>
    <name evidence="2" type="ORF">PPROV_000435800</name>
</gene>
<organism evidence="2 3">
    <name type="scientific">Pycnococcus provasolii</name>
    <dbReference type="NCBI Taxonomy" id="41880"/>
    <lineage>
        <taxon>Eukaryota</taxon>
        <taxon>Viridiplantae</taxon>
        <taxon>Chlorophyta</taxon>
        <taxon>Pseudoscourfieldiophyceae</taxon>
        <taxon>Pseudoscourfieldiales</taxon>
        <taxon>Pycnococcaceae</taxon>
        <taxon>Pycnococcus</taxon>
    </lineage>
</organism>
<evidence type="ECO:0000313" key="3">
    <source>
        <dbReference type="Proteomes" id="UP000660262"/>
    </source>
</evidence>
<dbReference type="PANTHER" id="PTHR13387:SF9">
    <property type="entry name" value="PROTEIN HGH1 HOMOLOG"/>
    <property type="match status" value="1"/>
</dbReference>
<name>A0A830HFM8_9CHLO</name>
<dbReference type="InterPro" id="IPR039717">
    <property type="entry name" value="Hgh1"/>
</dbReference>
<dbReference type="InterPro" id="IPR016024">
    <property type="entry name" value="ARM-type_fold"/>
</dbReference>
<proteinExistence type="predicted"/>
<dbReference type="AlphaFoldDB" id="A0A830HFM8"/>
<comment type="caution">
    <text evidence="2">The sequence shown here is derived from an EMBL/GenBank/DDBJ whole genome shotgun (WGS) entry which is preliminary data.</text>
</comment>
<evidence type="ECO:0000259" key="1">
    <source>
        <dbReference type="Pfam" id="PF04064"/>
    </source>
</evidence>
<feature type="domain" description="Protein HGH1 C-terminal" evidence="1">
    <location>
        <begin position="330"/>
        <end position="379"/>
    </location>
</feature>
<dbReference type="PANTHER" id="PTHR13387">
    <property type="entry name" value="PROTEIN HGH1 HOMOLOG"/>
    <property type="match status" value="1"/>
</dbReference>
<evidence type="ECO:0000313" key="2">
    <source>
        <dbReference type="EMBL" id="GHP05608.1"/>
    </source>
</evidence>
<dbReference type="SUPFAM" id="SSF48371">
    <property type="entry name" value="ARM repeat"/>
    <property type="match status" value="1"/>
</dbReference>
<reference evidence="2" key="1">
    <citation type="submission" date="2020-10" db="EMBL/GenBank/DDBJ databases">
        <title>Unveiling of a novel bifunctional photoreceptor, Dualchrome1, isolated from a cosmopolitan green alga.</title>
        <authorList>
            <person name="Suzuki S."/>
            <person name="Kawachi M."/>
        </authorList>
    </citation>
    <scope>NUCLEOTIDE SEQUENCE</scope>
    <source>
        <strain evidence="2">NIES 2893</strain>
    </source>
</reference>
<dbReference type="Gene3D" id="1.25.10.10">
    <property type="entry name" value="Leucine-rich Repeat Variant"/>
    <property type="match status" value="2"/>
</dbReference>
<dbReference type="InterPro" id="IPR007206">
    <property type="entry name" value="Protein_HGH1_C"/>
</dbReference>
<dbReference type="EMBL" id="BNJQ01000010">
    <property type="protein sequence ID" value="GHP05608.1"/>
    <property type="molecule type" value="Genomic_DNA"/>
</dbReference>